<dbReference type="PANTHER" id="PTHR35005">
    <property type="entry name" value="3-DEHYDRO-SCYLLO-INOSOSE HYDROLASE"/>
    <property type="match status" value="1"/>
</dbReference>
<comment type="cofactor">
    <cofactor evidence="1">
        <name>Zn(2+)</name>
        <dbReference type="ChEBI" id="CHEBI:29105"/>
    </cofactor>
</comment>
<dbReference type="GO" id="GO:0009231">
    <property type="term" value="P:riboflavin biosynthetic process"/>
    <property type="evidence" value="ECO:0007669"/>
    <property type="project" value="TreeGrafter"/>
</dbReference>
<dbReference type="GO" id="GO:0046872">
    <property type="term" value="F:metal ion binding"/>
    <property type="evidence" value="ECO:0007669"/>
    <property type="project" value="UniProtKB-KW"/>
</dbReference>
<reference evidence="5" key="1">
    <citation type="submission" date="2018-05" db="EMBL/GenBank/DDBJ databases">
        <authorList>
            <person name="Lanie J.A."/>
            <person name="Ng W.-L."/>
            <person name="Kazmierczak K.M."/>
            <person name="Andrzejewski T.M."/>
            <person name="Davidsen T.M."/>
            <person name="Wayne K.J."/>
            <person name="Tettelin H."/>
            <person name="Glass J.I."/>
            <person name="Rusch D."/>
            <person name="Podicherti R."/>
            <person name="Tsui H.-C.T."/>
            <person name="Winkler M.E."/>
        </authorList>
    </citation>
    <scope>NUCLEOTIDE SEQUENCE</scope>
</reference>
<dbReference type="PANTHER" id="PTHR35005:SF1">
    <property type="entry name" value="2-AMINO-5-FORMYLAMINO-6-RIBOSYLAMINOPYRIMIDIN-4(3H)-ONE 5'-MONOPHOSPHATE DEFORMYLASE"/>
    <property type="match status" value="1"/>
</dbReference>
<proteinExistence type="predicted"/>
<keyword evidence="3" id="KW-0378">Hydrolase</keyword>
<evidence type="ECO:0000256" key="2">
    <source>
        <dbReference type="ARBA" id="ARBA00022723"/>
    </source>
</evidence>
<dbReference type="GO" id="GO:0016811">
    <property type="term" value="F:hydrolase activity, acting on carbon-nitrogen (but not peptide) bonds, in linear amides"/>
    <property type="evidence" value="ECO:0007669"/>
    <property type="project" value="TreeGrafter"/>
</dbReference>
<dbReference type="AlphaFoldDB" id="A0A382REW0"/>
<sequence length="268" mass="29662">VTDDPKVFLPEMTFAEVEDILDQVELAILPTGSNEGHGPHLPLKVDAATSTYVSVEAARRLYPRVLVAPCLAVGHSPQHLEFAGSMTLRVETQIRVLTDYCRSLRNYGIRRFAIVNGHGNNMAVNAQAARRITEELGAVKIASFAYWEAIDAAAIGRINEGRHYPGHADEFETSMTMHICPEHTRMDRLHEIEDKYGLHGPDPDVPPGHRFLATTTWRQTGLRERLLCDVAADNYALATPEKGAQFAELAVAGTAAYLQDFIENVMLD</sequence>
<keyword evidence="2" id="KW-0479">Metal-binding</keyword>
<evidence type="ECO:0000256" key="4">
    <source>
        <dbReference type="ARBA" id="ARBA00022833"/>
    </source>
</evidence>
<dbReference type="InterPro" id="IPR024087">
    <property type="entry name" value="Creatininase-like_sf"/>
</dbReference>
<feature type="non-terminal residue" evidence="5">
    <location>
        <position position="1"/>
    </location>
</feature>
<dbReference type="SUPFAM" id="SSF102215">
    <property type="entry name" value="Creatininase"/>
    <property type="match status" value="1"/>
</dbReference>
<accession>A0A382REW0</accession>
<dbReference type="Pfam" id="PF02633">
    <property type="entry name" value="Creatininase"/>
    <property type="match status" value="1"/>
</dbReference>
<dbReference type="InterPro" id="IPR003785">
    <property type="entry name" value="Creatininase/forma_Hydrolase"/>
</dbReference>
<name>A0A382REW0_9ZZZZ</name>
<keyword evidence="4" id="KW-0862">Zinc</keyword>
<protein>
    <recommendedName>
        <fullName evidence="6">Creatinine amidohydrolase</fullName>
    </recommendedName>
</protein>
<evidence type="ECO:0000313" key="5">
    <source>
        <dbReference type="EMBL" id="SVC95518.1"/>
    </source>
</evidence>
<evidence type="ECO:0000256" key="1">
    <source>
        <dbReference type="ARBA" id="ARBA00001947"/>
    </source>
</evidence>
<gene>
    <name evidence="5" type="ORF">METZ01_LOCUS348372</name>
</gene>
<organism evidence="5">
    <name type="scientific">marine metagenome</name>
    <dbReference type="NCBI Taxonomy" id="408172"/>
    <lineage>
        <taxon>unclassified sequences</taxon>
        <taxon>metagenomes</taxon>
        <taxon>ecological metagenomes</taxon>
    </lineage>
</organism>
<evidence type="ECO:0000256" key="3">
    <source>
        <dbReference type="ARBA" id="ARBA00022801"/>
    </source>
</evidence>
<dbReference type="EMBL" id="UINC01120806">
    <property type="protein sequence ID" value="SVC95518.1"/>
    <property type="molecule type" value="Genomic_DNA"/>
</dbReference>
<evidence type="ECO:0008006" key="6">
    <source>
        <dbReference type="Google" id="ProtNLM"/>
    </source>
</evidence>
<dbReference type="Gene3D" id="3.40.50.10310">
    <property type="entry name" value="Creatininase"/>
    <property type="match status" value="1"/>
</dbReference>